<reference evidence="3" key="1">
    <citation type="submission" date="2016-10" db="EMBL/GenBank/DDBJ databases">
        <title>Sequence of Gallionella enrichment culture.</title>
        <authorList>
            <person name="Poehlein A."/>
            <person name="Muehling M."/>
            <person name="Daniel R."/>
        </authorList>
    </citation>
    <scope>NUCLEOTIDE SEQUENCE</scope>
</reference>
<evidence type="ECO:0000256" key="1">
    <source>
        <dbReference type="SAM" id="Phobius"/>
    </source>
</evidence>
<keyword evidence="1" id="KW-0812">Transmembrane</keyword>
<dbReference type="Pfam" id="PF14341">
    <property type="entry name" value="PilX_N"/>
    <property type="match status" value="1"/>
</dbReference>
<comment type="caution">
    <text evidence="3">The sequence shown here is derived from an EMBL/GenBank/DDBJ whole genome shotgun (WGS) entry which is preliminary data.</text>
</comment>
<dbReference type="AlphaFoldDB" id="A0A1J5RAL0"/>
<dbReference type="InterPro" id="IPR025746">
    <property type="entry name" value="PilX_N_dom"/>
</dbReference>
<gene>
    <name evidence="3" type="ORF">GALL_314230</name>
</gene>
<feature type="transmembrane region" description="Helical" evidence="1">
    <location>
        <begin position="16"/>
        <end position="37"/>
    </location>
</feature>
<keyword evidence="1" id="KW-1133">Transmembrane helix</keyword>
<feature type="domain" description="Type 4 fimbrial biogenesis protein PilX N-terminal" evidence="2">
    <location>
        <begin position="16"/>
        <end position="65"/>
    </location>
</feature>
<keyword evidence="1" id="KW-0472">Membrane</keyword>
<evidence type="ECO:0000259" key="2">
    <source>
        <dbReference type="Pfam" id="PF14341"/>
    </source>
</evidence>
<accession>A0A1J5RAL0</accession>
<organism evidence="3">
    <name type="scientific">mine drainage metagenome</name>
    <dbReference type="NCBI Taxonomy" id="410659"/>
    <lineage>
        <taxon>unclassified sequences</taxon>
        <taxon>metagenomes</taxon>
        <taxon>ecological metagenomes</taxon>
    </lineage>
</organism>
<evidence type="ECO:0000313" key="3">
    <source>
        <dbReference type="EMBL" id="OIQ86715.1"/>
    </source>
</evidence>
<name>A0A1J5RAL0_9ZZZZ</name>
<proteinExistence type="predicted"/>
<sequence length="156" mass="16257">MTSGRSFAHPSGRQNGVVLITSLILLVIMTLLAVSMLRTSIVELRIGGSGQIGARNLSNAESAIESYINKINYPGGGAVPDWIAATAPVAATSYGALESVQITLPVSENSCTQDPDSQKNGIVKVLYRDIRAEASSVLGGSVVLHQGVSMRVASCN</sequence>
<dbReference type="EMBL" id="MLJW01000463">
    <property type="protein sequence ID" value="OIQ86715.1"/>
    <property type="molecule type" value="Genomic_DNA"/>
</dbReference>
<protein>
    <recommendedName>
        <fullName evidence="2">Type 4 fimbrial biogenesis protein PilX N-terminal domain-containing protein</fullName>
    </recommendedName>
</protein>